<name>A0A9R1VXA0_LACSA</name>
<proteinExistence type="predicted"/>
<evidence type="ECO:0000259" key="2">
    <source>
        <dbReference type="PROSITE" id="PS50966"/>
    </source>
</evidence>
<sequence>MFNIIEESNYKPDVPLDLYQLGGKDKPKPCDTLATSSIKRKLNSSKIIIGCTTKIVFGNVYGTINYKARNMSYSEKKKEFVVCVSKAKTYLTMAHKIRAVLKGGYKYVGGEDAQIMINKMNDRRDHYPNYSFEFLCDGDQLAAMFWADEREKIFFYVEFGEVISFDASFITNKYKMVFVLFKTVDHHKKSFTLVAGLLSRETIESYEWLLKAFLRAHEGKASKIVLTDQYPTIKQIMHVAHVEKIQQKLTGDLFKNKDFKKRFNKLVWNMHIKHDEFEKKWELIINEFNLEDKIWFTDMFELRDKWISAYFSDTRITKRNIQRFLVLPLQTFWNKERMGLIHKVKLPTNDVKCTCEHFNRFGTLCIHAFNILMKHRIMEIPEKYIANHWRKDVISRHYHFGRHVYDTGDSEINRSLNQAYYSFKACLEYVRKNKDKMDLFAKKTESMLKGYANDPTNELTDVEDVGKLMGISIPKDINITVPNVQSNKGSGKKNKIQSALEIAYKYSNNQTRRCSGCGETALHNLRTCPIKLATEQSSKATYIITILISNE</sequence>
<dbReference type="GO" id="GO:0008270">
    <property type="term" value="F:zinc ion binding"/>
    <property type="evidence" value="ECO:0007669"/>
    <property type="project" value="UniProtKB-KW"/>
</dbReference>
<protein>
    <recommendedName>
        <fullName evidence="2">SWIM-type domain-containing protein</fullName>
    </recommendedName>
</protein>
<dbReference type="PANTHER" id="PTHR47718:SF12">
    <property type="entry name" value="PROTEIN FAR1-RELATED SEQUENCE"/>
    <property type="match status" value="1"/>
</dbReference>
<dbReference type="Pfam" id="PF10551">
    <property type="entry name" value="MULE"/>
    <property type="match status" value="1"/>
</dbReference>
<evidence type="ECO:0000313" key="3">
    <source>
        <dbReference type="EMBL" id="KAJ0214295.1"/>
    </source>
</evidence>
<dbReference type="EMBL" id="NBSK02000004">
    <property type="protein sequence ID" value="KAJ0214295.1"/>
    <property type="molecule type" value="Genomic_DNA"/>
</dbReference>
<keyword evidence="1" id="KW-0479">Metal-binding</keyword>
<evidence type="ECO:0000256" key="1">
    <source>
        <dbReference type="PROSITE-ProRule" id="PRU00325"/>
    </source>
</evidence>
<dbReference type="PROSITE" id="PS50966">
    <property type="entry name" value="ZF_SWIM"/>
    <property type="match status" value="1"/>
</dbReference>
<dbReference type="InterPro" id="IPR018289">
    <property type="entry name" value="MULE_transposase_dom"/>
</dbReference>
<gene>
    <name evidence="3" type="ORF">LSAT_V11C400193660</name>
</gene>
<dbReference type="AlphaFoldDB" id="A0A9R1VXA0"/>
<comment type="caution">
    <text evidence="3">The sequence shown here is derived from an EMBL/GenBank/DDBJ whole genome shotgun (WGS) entry which is preliminary data.</text>
</comment>
<dbReference type="PANTHER" id="PTHR47718">
    <property type="entry name" value="OS01G0519700 PROTEIN"/>
    <property type="match status" value="1"/>
</dbReference>
<keyword evidence="1" id="KW-0862">Zinc</keyword>
<keyword evidence="1" id="KW-0863">Zinc-finger</keyword>
<organism evidence="3 4">
    <name type="scientific">Lactuca sativa</name>
    <name type="common">Garden lettuce</name>
    <dbReference type="NCBI Taxonomy" id="4236"/>
    <lineage>
        <taxon>Eukaryota</taxon>
        <taxon>Viridiplantae</taxon>
        <taxon>Streptophyta</taxon>
        <taxon>Embryophyta</taxon>
        <taxon>Tracheophyta</taxon>
        <taxon>Spermatophyta</taxon>
        <taxon>Magnoliopsida</taxon>
        <taxon>eudicotyledons</taxon>
        <taxon>Gunneridae</taxon>
        <taxon>Pentapetalae</taxon>
        <taxon>asterids</taxon>
        <taxon>campanulids</taxon>
        <taxon>Asterales</taxon>
        <taxon>Asteraceae</taxon>
        <taxon>Cichorioideae</taxon>
        <taxon>Cichorieae</taxon>
        <taxon>Lactucinae</taxon>
        <taxon>Lactuca</taxon>
    </lineage>
</organism>
<accession>A0A9R1VXA0</accession>
<keyword evidence="4" id="KW-1185">Reference proteome</keyword>
<reference evidence="3 4" key="1">
    <citation type="journal article" date="2017" name="Nat. Commun.">
        <title>Genome assembly with in vitro proximity ligation data and whole-genome triplication in lettuce.</title>
        <authorList>
            <person name="Reyes-Chin-Wo S."/>
            <person name="Wang Z."/>
            <person name="Yang X."/>
            <person name="Kozik A."/>
            <person name="Arikit S."/>
            <person name="Song C."/>
            <person name="Xia L."/>
            <person name="Froenicke L."/>
            <person name="Lavelle D.O."/>
            <person name="Truco M.J."/>
            <person name="Xia R."/>
            <person name="Zhu S."/>
            <person name="Xu C."/>
            <person name="Xu H."/>
            <person name="Xu X."/>
            <person name="Cox K."/>
            <person name="Korf I."/>
            <person name="Meyers B.C."/>
            <person name="Michelmore R.W."/>
        </authorList>
    </citation>
    <scope>NUCLEOTIDE SEQUENCE [LARGE SCALE GENOMIC DNA]</scope>
    <source>
        <strain evidence="4">cv. Salinas</strain>
        <tissue evidence="3">Seedlings</tissue>
    </source>
</reference>
<feature type="domain" description="SWIM-type" evidence="2">
    <location>
        <begin position="342"/>
        <end position="376"/>
    </location>
</feature>
<evidence type="ECO:0000313" key="4">
    <source>
        <dbReference type="Proteomes" id="UP000235145"/>
    </source>
</evidence>
<dbReference type="Proteomes" id="UP000235145">
    <property type="component" value="Unassembled WGS sequence"/>
</dbReference>
<dbReference type="InterPro" id="IPR007527">
    <property type="entry name" value="Znf_SWIM"/>
</dbReference>